<evidence type="ECO:0000256" key="3">
    <source>
        <dbReference type="ARBA" id="ARBA00022555"/>
    </source>
</evidence>
<dbReference type="EMBL" id="LBUT01000013">
    <property type="protein sequence ID" value="KKQ69688.1"/>
    <property type="molecule type" value="Genomic_DNA"/>
</dbReference>
<evidence type="ECO:0000256" key="13">
    <source>
        <dbReference type="PIRSR" id="PIRSR006621-1"/>
    </source>
</evidence>
<keyword evidence="3" id="KW-0820">tRNA-binding</keyword>
<dbReference type="PROSITE" id="PS01136">
    <property type="entry name" value="UPF0034"/>
    <property type="match status" value="1"/>
</dbReference>
<evidence type="ECO:0000256" key="5">
    <source>
        <dbReference type="ARBA" id="ARBA00022643"/>
    </source>
</evidence>
<evidence type="ECO:0000256" key="7">
    <source>
        <dbReference type="ARBA" id="ARBA00022857"/>
    </source>
</evidence>
<dbReference type="Gene3D" id="1.10.1200.80">
    <property type="entry name" value="Putative flavin oxidoreducatase, domain 2"/>
    <property type="match status" value="1"/>
</dbReference>
<feature type="domain" description="DUS-like FMN-binding" evidence="15">
    <location>
        <begin position="15"/>
        <end position="141"/>
    </location>
</feature>
<gene>
    <name evidence="16" type="ORF">US90_C0013G0029</name>
</gene>
<dbReference type="CDD" id="cd02801">
    <property type="entry name" value="DUS_like_FMN"/>
    <property type="match status" value="1"/>
</dbReference>
<keyword evidence="4 12" id="KW-0285">Flavoprotein</keyword>
<dbReference type="InterPro" id="IPR001269">
    <property type="entry name" value="DUS_fam"/>
</dbReference>
<dbReference type="Proteomes" id="UP000034406">
    <property type="component" value="Unassembled WGS sequence"/>
</dbReference>
<feature type="binding site" evidence="14">
    <location>
        <position position="72"/>
    </location>
    <ligand>
        <name>FMN</name>
        <dbReference type="ChEBI" id="CHEBI:58210"/>
    </ligand>
</feature>
<comment type="cofactor">
    <cofactor evidence="1 12 14">
        <name>FMN</name>
        <dbReference type="ChEBI" id="CHEBI:58210"/>
    </cofactor>
</comment>
<dbReference type="PANTHER" id="PTHR45846:SF1">
    <property type="entry name" value="TRNA-DIHYDROURIDINE(47) SYNTHASE [NAD(P)(+)]-LIKE"/>
    <property type="match status" value="1"/>
</dbReference>
<evidence type="ECO:0000256" key="4">
    <source>
        <dbReference type="ARBA" id="ARBA00022630"/>
    </source>
</evidence>
<evidence type="ECO:0000259" key="15">
    <source>
        <dbReference type="Pfam" id="PF01207"/>
    </source>
</evidence>
<evidence type="ECO:0000256" key="14">
    <source>
        <dbReference type="PIRSR" id="PIRSR006621-2"/>
    </source>
</evidence>
<evidence type="ECO:0000256" key="11">
    <source>
        <dbReference type="ARBA" id="ARBA00048802"/>
    </source>
</evidence>
<organism evidence="16 17">
    <name type="scientific">Candidatus Shapirobacteria bacterium GW2011_GWE2_38_30</name>
    <dbReference type="NCBI Taxonomy" id="1618490"/>
    <lineage>
        <taxon>Bacteria</taxon>
        <taxon>Candidatus Shapironibacteriota</taxon>
    </lineage>
</organism>
<reference evidence="16 17" key="1">
    <citation type="journal article" date="2015" name="Nature">
        <title>rRNA introns, odd ribosomes, and small enigmatic genomes across a large radiation of phyla.</title>
        <authorList>
            <person name="Brown C.T."/>
            <person name="Hug L.A."/>
            <person name="Thomas B.C."/>
            <person name="Sharon I."/>
            <person name="Castelle C.J."/>
            <person name="Singh A."/>
            <person name="Wilkins M.J."/>
            <person name="Williams K.H."/>
            <person name="Banfield J.F."/>
        </authorList>
    </citation>
    <scope>NUCLEOTIDE SEQUENCE [LARGE SCALE GENOMIC DNA]</scope>
</reference>
<comment type="similarity">
    <text evidence="12">Belongs to the dus family.</text>
</comment>
<evidence type="ECO:0000256" key="6">
    <source>
        <dbReference type="ARBA" id="ARBA00022694"/>
    </source>
</evidence>
<dbReference type="PANTHER" id="PTHR45846">
    <property type="entry name" value="TRNA-DIHYDROURIDINE(47) SYNTHASE [NAD(P)(+)]-LIKE"/>
    <property type="match status" value="1"/>
</dbReference>
<evidence type="ECO:0000256" key="10">
    <source>
        <dbReference type="ARBA" id="ARBA00048205"/>
    </source>
</evidence>
<dbReference type="AlphaFoldDB" id="A0A0G0JQ56"/>
<keyword evidence="5 12" id="KW-0288">FMN</keyword>
<dbReference type="PATRIC" id="fig|1618490.4.peg.530"/>
<comment type="function">
    <text evidence="2 12">Catalyzes the synthesis of 5,6-dihydrouridine (D), a modified base found in the D-loop of most tRNAs, via the reduction of the C5-C6 double bond in target uridines.</text>
</comment>
<proteinExistence type="inferred from homology"/>
<dbReference type="PIRSF" id="PIRSF006621">
    <property type="entry name" value="Dus"/>
    <property type="match status" value="1"/>
</dbReference>
<evidence type="ECO:0000313" key="17">
    <source>
        <dbReference type="Proteomes" id="UP000034406"/>
    </source>
</evidence>
<evidence type="ECO:0000256" key="12">
    <source>
        <dbReference type="PIRNR" id="PIRNR006621"/>
    </source>
</evidence>
<evidence type="ECO:0000256" key="8">
    <source>
        <dbReference type="ARBA" id="ARBA00022884"/>
    </source>
</evidence>
<dbReference type="Pfam" id="PF01207">
    <property type="entry name" value="Dus"/>
    <property type="match status" value="2"/>
</dbReference>
<dbReference type="EC" id="1.3.1.-" evidence="12"/>
<accession>A0A0G0JQ56</accession>
<feature type="binding site" evidence="14">
    <location>
        <position position="207"/>
    </location>
    <ligand>
        <name>FMN</name>
        <dbReference type="ChEBI" id="CHEBI:58210"/>
    </ligand>
</feature>
<dbReference type="GO" id="GO:0017150">
    <property type="term" value="F:tRNA dihydrouridine synthase activity"/>
    <property type="evidence" value="ECO:0007669"/>
    <property type="project" value="InterPro"/>
</dbReference>
<dbReference type="GO" id="GO:0050660">
    <property type="term" value="F:flavin adenine dinucleotide binding"/>
    <property type="evidence" value="ECO:0007669"/>
    <property type="project" value="InterPro"/>
</dbReference>
<comment type="catalytic activity">
    <reaction evidence="10">
        <text>a 5,6-dihydrouridine in tRNA + NADP(+) = a uridine in tRNA + NADPH + H(+)</text>
        <dbReference type="Rhea" id="RHEA:23624"/>
        <dbReference type="Rhea" id="RHEA-COMP:13339"/>
        <dbReference type="Rhea" id="RHEA-COMP:13887"/>
        <dbReference type="ChEBI" id="CHEBI:15378"/>
        <dbReference type="ChEBI" id="CHEBI:57783"/>
        <dbReference type="ChEBI" id="CHEBI:58349"/>
        <dbReference type="ChEBI" id="CHEBI:65315"/>
        <dbReference type="ChEBI" id="CHEBI:74443"/>
    </reaction>
</comment>
<evidence type="ECO:0000313" key="16">
    <source>
        <dbReference type="EMBL" id="KKQ69688.1"/>
    </source>
</evidence>
<feature type="domain" description="DUS-like FMN-binding" evidence="15">
    <location>
        <begin position="171"/>
        <end position="335"/>
    </location>
</feature>
<evidence type="ECO:0000256" key="9">
    <source>
        <dbReference type="ARBA" id="ARBA00023002"/>
    </source>
</evidence>
<keyword evidence="7" id="KW-0521">NADP</keyword>
<dbReference type="SUPFAM" id="SSF51395">
    <property type="entry name" value="FMN-linked oxidoreductases"/>
    <property type="match status" value="1"/>
</dbReference>
<dbReference type="InterPro" id="IPR024036">
    <property type="entry name" value="tRNA-dHydroUridine_Synthase_C"/>
</dbReference>
<feature type="active site" description="Proton donor" evidence="13">
    <location>
        <position position="102"/>
    </location>
</feature>
<dbReference type="InterPro" id="IPR018517">
    <property type="entry name" value="tRNA_hU_synthase_CS"/>
</dbReference>
<evidence type="ECO:0000256" key="1">
    <source>
        <dbReference type="ARBA" id="ARBA00001917"/>
    </source>
</evidence>
<keyword evidence="8" id="KW-0694">RNA-binding</keyword>
<keyword evidence="14" id="KW-0547">Nucleotide-binding</keyword>
<dbReference type="InterPro" id="IPR035587">
    <property type="entry name" value="DUS-like_FMN-bd"/>
</dbReference>
<evidence type="ECO:0000256" key="2">
    <source>
        <dbReference type="ARBA" id="ARBA00002790"/>
    </source>
</evidence>
<dbReference type="Gene3D" id="3.20.20.70">
    <property type="entry name" value="Aldolase class I"/>
    <property type="match status" value="1"/>
</dbReference>
<name>A0A0G0JQ56_9BACT</name>
<keyword evidence="6 12" id="KW-0819">tRNA processing</keyword>
<sequence length="352" mass="39413">MDLRQLINQQPVIGLSPMDGITDEPFRLIQTEIAQPDVIFTEFVSAEGISRGGFKLYDQLLYKPQERPIIGQLFGKDPQSFYAGAIILAELGFDGIDINMGCPAKTVTANGSGAALIENPQLASEIIKSVANGINDWHTDKNALKKLKLKSKLDQVILRNQKYSQLKISSKIKPTLSVKTRLGINESIIDQWIPHLLKHPIDFLTIHGRTLKQGYAGQADWQQIGRVVRLAKGSGIKIWGNGDVQNRTQAQDYLKEFGVDGILIGRSAMGNPWVFSDHLPTVSEKYRCLLYHAQIYQATFPLRRFDSLRKNFLSYAVGLPNAKQLRQKLVHINNISDIIDIETDFLSSTDSQ</sequence>
<comment type="catalytic activity">
    <reaction evidence="11">
        <text>a 5,6-dihydrouridine in tRNA + NAD(+) = a uridine in tRNA + NADH + H(+)</text>
        <dbReference type="Rhea" id="RHEA:54452"/>
        <dbReference type="Rhea" id="RHEA-COMP:13339"/>
        <dbReference type="Rhea" id="RHEA-COMP:13887"/>
        <dbReference type="ChEBI" id="CHEBI:15378"/>
        <dbReference type="ChEBI" id="CHEBI:57540"/>
        <dbReference type="ChEBI" id="CHEBI:57945"/>
        <dbReference type="ChEBI" id="CHEBI:65315"/>
        <dbReference type="ChEBI" id="CHEBI:74443"/>
    </reaction>
</comment>
<comment type="caution">
    <text evidence="16">The sequence shown here is derived from an EMBL/GenBank/DDBJ whole genome shotgun (WGS) entry which is preliminary data.</text>
</comment>
<dbReference type="STRING" id="1618490.US90_C0013G0029"/>
<keyword evidence="9 12" id="KW-0560">Oxidoreductase</keyword>
<feature type="binding site" evidence="14">
    <location>
        <begin position="265"/>
        <end position="266"/>
    </location>
    <ligand>
        <name>FMN</name>
        <dbReference type="ChEBI" id="CHEBI:58210"/>
    </ligand>
</feature>
<dbReference type="InterPro" id="IPR013785">
    <property type="entry name" value="Aldolase_TIM"/>
</dbReference>
<dbReference type="GO" id="GO:0000049">
    <property type="term" value="F:tRNA binding"/>
    <property type="evidence" value="ECO:0007669"/>
    <property type="project" value="UniProtKB-KW"/>
</dbReference>
<protein>
    <recommendedName>
        <fullName evidence="12">tRNA-dihydrouridine synthase</fullName>
        <ecNumber evidence="12">1.3.1.-</ecNumber>
    </recommendedName>
</protein>